<organism evidence="11 12">
    <name type="scientific">Lophiotrema nucula</name>
    <dbReference type="NCBI Taxonomy" id="690887"/>
    <lineage>
        <taxon>Eukaryota</taxon>
        <taxon>Fungi</taxon>
        <taxon>Dikarya</taxon>
        <taxon>Ascomycota</taxon>
        <taxon>Pezizomycotina</taxon>
        <taxon>Dothideomycetes</taxon>
        <taxon>Pleosporomycetidae</taxon>
        <taxon>Pleosporales</taxon>
        <taxon>Lophiotremataceae</taxon>
        <taxon>Lophiotrema</taxon>
    </lineage>
</organism>
<evidence type="ECO:0000259" key="10">
    <source>
        <dbReference type="Pfam" id="PF24598"/>
    </source>
</evidence>
<feature type="domain" description="DOP1 N-terminal" evidence="8">
    <location>
        <begin position="39"/>
        <end position="364"/>
    </location>
</feature>
<evidence type="ECO:0000313" key="11">
    <source>
        <dbReference type="EMBL" id="KAF2122140.1"/>
    </source>
</evidence>
<dbReference type="GO" id="GO:0006895">
    <property type="term" value="P:Golgi to endosome transport"/>
    <property type="evidence" value="ECO:0007669"/>
    <property type="project" value="InterPro"/>
</dbReference>
<reference evidence="11" key="1">
    <citation type="journal article" date="2020" name="Stud. Mycol.">
        <title>101 Dothideomycetes genomes: a test case for predicting lifestyles and emergence of pathogens.</title>
        <authorList>
            <person name="Haridas S."/>
            <person name="Albert R."/>
            <person name="Binder M."/>
            <person name="Bloem J."/>
            <person name="Labutti K."/>
            <person name="Salamov A."/>
            <person name="Andreopoulos B."/>
            <person name="Baker S."/>
            <person name="Barry K."/>
            <person name="Bills G."/>
            <person name="Bluhm B."/>
            <person name="Cannon C."/>
            <person name="Castanera R."/>
            <person name="Culley D."/>
            <person name="Daum C."/>
            <person name="Ezra D."/>
            <person name="Gonzalez J."/>
            <person name="Henrissat B."/>
            <person name="Kuo A."/>
            <person name="Liang C."/>
            <person name="Lipzen A."/>
            <person name="Lutzoni F."/>
            <person name="Magnuson J."/>
            <person name="Mondo S."/>
            <person name="Nolan M."/>
            <person name="Ohm R."/>
            <person name="Pangilinan J."/>
            <person name="Park H.-J."/>
            <person name="Ramirez L."/>
            <person name="Alfaro M."/>
            <person name="Sun H."/>
            <person name="Tritt A."/>
            <person name="Yoshinaga Y."/>
            <person name="Zwiers L.-H."/>
            <person name="Turgeon B."/>
            <person name="Goodwin S."/>
            <person name="Spatafora J."/>
            <person name="Crous P."/>
            <person name="Grigoriev I."/>
        </authorList>
    </citation>
    <scope>NUCLEOTIDE SEQUENCE</scope>
    <source>
        <strain evidence="11">CBS 627.86</strain>
    </source>
</reference>
<proteinExistence type="inferred from homology"/>
<accession>A0A6A5ZR39</accession>
<evidence type="ECO:0000256" key="6">
    <source>
        <dbReference type="ARBA" id="ARBA00046326"/>
    </source>
</evidence>
<dbReference type="Pfam" id="PF24597">
    <property type="entry name" value="TPR_DOP1_M"/>
    <property type="match status" value="1"/>
</dbReference>
<feature type="region of interest" description="Disordered" evidence="7">
    <location>
        <begin position="11"/>
        <end position="33"/>
    </location>
</feature>
<dbReference type="PANTHER" id="PTHR14042:SF24">
    <property type="entry name" value="PROTEIN DOPEY-1 HOMOLOG"/>
    <property type="match status" value="1"/>
</dbReference>
<gene>
    <name evidence="11" type="ORF">BDV96DRAFT_482955</name>
</gene>
<keyword evidence="2" id="KW-0813">Transport</keyword>
<dbReference type="Proteomes" id="UP000799770">
    <property type="component" value="Unassembled WGS sequence"/>
</dbReference>
<evidence type="ECO:0000256" key="7">
    <source>
        <dbReference type="SAM" id="MobiDB-lite"/>
    </source>
</evidence>
<dbReference type="EMBL" id="ML977311">
    <property type="protein sequence ID" value="KAF2122140.1"/>
    <property type="molecule type" value="Genomic_DNA"/>
</dbReference>
<feature type="region of interest" description="Disordered" evidence="7">
    <location>
        <begin position="1763"/>
        <end position="1791"/>
    </location>
</feature>
<dbReference type="PANTHER" id="PTHR14042">
    <property type="entry name" value="DOPEY-RELATED"/>
    <property type="match status" value="1"/>
</dbReference>
<feature type="domain" description="DOP1-like C-terminal" evidence="10">
    <location>
        <begin position="1359"/>
        <end position="1842"/>
    </location>
</feature>
<evidence type="ECO:0000259" key="8">
    <source>
        <dbReference type="Pfam" id="PF04118"/>
    </source>
</evidence>
<dbReference type="GO" id="GO:0005768">
    <property type="term" value="C:endosome"/>
    <property type="evidence" value="ECO:0007669"/>
    <property type="project" value="TreeGrafter"/>
</dbReference>
<keyword evidence="4" id="KW-0333">Golgi apparatus</keyword>
<dbReference type="InterPro" id="IPR040314">
    <property type="entry name" value="DOP1"/>
</dbReference>
<dbReference type="InterPro" id="IPR007249">
    <property type="entry name" value="DOP1_N"/>
</dbReference>
<name>A0A6A5ZR39_9PLEO</name>
<evidence type="ECO:0000313" key="12">
    <source>
        <dbReference type="Proteomes" id="UP000799770"/>
    </source>
</evidence>
<feature type="compositionally biased region" description="Low complexity" evidence="7">
    <location>
        <begin position="13"/>
        <end position="28"/>
    </location>
</feature>
<keyword evidence="12" id="KW-1185">Reference proteome</keyword>
<evidence type="ECO:0000256" key="3">
    <source>
        <dbReference type="ARBA" id="ARBA00022927"/>
    </source>
</evidence>
<dbReference type="GO" id="GO:0000139">
    <property type="term" value="C:Golgi membrane"/>
    <property type="evidence" value="ECO:0007669"/>
    <property type="project" value="UniProtKB-SubCell"/>
</dbReference>
<evidence type="ECO:0000256" key="1">
    <source>
        <dbReference type="ARBA" id="ARBA00004395"/>
    </source>
</evidence>
<feature type="domain" description="DOP1-like middle TPR" evidence="9">
    <location>
        <begin position="396"/>
        <end position="606"/>
    </location>
</feature>
<evidence type="ECO:0000259" key="9">
    <source>
        <dbReference type="Pfam" id="PF24597"/>
    </source>
</evidence>
<comment type="subcellular location">
    <subcellularLocation>
        <location evidence="1">Golgi apparatus membrane</location>
        <topology evidence="1">Peripheral membrane protein</topology>
    </subcellularLocation>
</comment>
<protein>
    <submittedName>
        <fullName evidence="11">Dopey, N-terminal-domain-containing protein</fullName>
    </submittedName>
</protein>
<evidence type="ECO:0000256" key="2">
    <source>
        <dbReference type="ARBA" id="ARBA00022448"/>
    </source>
</evidence>
<evidence type="ECO:0000256" key="5">
    <source>
        <dbReference type="ARBA" id="ARBA00023136"/>
    </source>
</evidence>
<dbReference type="SUPFAM" id="SSF48371">
    <property type="entry name" value="ARM repeat"/>
    <property type="match status" value="2"/>
</dbReference>
<dbReference type="GO" id="GO:0005802">
    <property type="term" value="C:trans-Golgi network"/>
    <property type="evidence" value="ECO:0007669"/>
    <property type="project" value="TreeGrafter"/>
</dbReference>
<comment type="similarity">
    <text evidence="6">Belongs to the DOP1 family.</text>
</comment>
<dbReference type="InterPro" id="IPR056458">
    <property type="entry name" value="TPR_DOP1_M"/>
</dbReference>
<sequence>MALDPSANLQIFSPTGSGRSSPSPRATRNTTEESLFKKDKGYRRYAAGIDRALALWDTAQQEWADYISFLARLLKALQTHPAETTAIPHSDTVALRLAQCLNPALPSGVHQKALEVYGYIFSIIGKDALSRDLNLYFPGLASVLSFASLSVRPLFLSVFENYVLKLDGAALRPALKAIILSLLPGLEEETSEDFERMVSALDRLREAVRIHPDEIVEAKSESSSSHFWQCFFLAIITNASRRQGALAFLVRRLPKFGLSNRRNSIATDKSNATETLSSEAESAISPEPGLLIRSFEAGLSDPQLLIQRGFLDLLVSHLPLDSPVLQQRIDKDDLDRLVAAAAGVVSRRDMSLNRRLWAWFLGPEPPAGADGAESVASPTQDNKASGLDASTHHAAYFSEYGLGSLTRSTMKMINRPSKAAAEKARPFRICLSLMDRWEVGGLIVPEVFLPALQSVQAYSEIATREQVDEVVRSASIFFDGVESGLIWGKLINLVVSSLGSDVSSPEEALQRMRLAKFVLARFNLKEEEMLVHHMPLMILSTLASLNAMFDDKRTLQTGVLDLAFEITDSLAQIVPGRALKNDEGADVESISPQPRDLIFKRVRAFYEESQGNLDFSDPPFTAAELGPVILREASRLFMTSIRPTASAIATEMASKILSTLIVKVQDVRLVEDFDPYANFSHLLTPGDLRSQVGLPFSHLAAITAVLSALQTARVYEPYFNSHQLSELMHPLVDHLWLYLSPLTPKYHVEAVRCILQLHTISAPDRMVEAAISSIIVDQSAPLSTTTPAAPADCGRRFATLWTHIMYELSTQTEKRGNASRRSSGIGVAHALTPAGGFQAIVGRPLLLLLDSLAIDATELSAFTRGWLQDLPSLNRVFEVLTTQLQSLQCIASKESLTPEKATGAQQPRKKVDDSRECLYYLRHVHNALKRPSHYTWVTLAEEPVASRSGAATPKLSLQEWLVRTCLKTLSLELEGAASTFHIQELYQISISIISQIYQSPFAPSLKDLEIEVLLMARLRTANPSLQTLLLDVTLSALKLRLLRTTDERRVEQRQPSHTPSRSRLSIALNRDSEDVQSQPVPPPPQLVDCLKFGFSSPSSRLVLDDWVHFLVEVLPMFAETIFQNLLPLVETFCKQIKATFEQLKNIFSTAGHAAETSPEATLISLINGLEQILAKAHDQLMEQETKSTANKSPEIPQGFFGNMVSGVFSSEANQTRTPTANNRLTVLLCFQDTVRICFSIWSWGGYNIDGRHDPTSAASFGYTSLRMRNRARRILEHLFAAEALECLETLIVLWARSKQGDTQATAILGLLNVLNGSKPKHTIPAIFNAVYSRTNPQALNPNEMSTLTSDLADIDLVTFLVDYTKSLEDDAMDEIWSDCTLFLRDVLANPLPHRQILPSLLEFTAVIGQKVDNTNFGEQKKMRKELADLFTRILTAVFTTRSMGYLQEPGQAAATEKTSSSTNGSVGQKRAVDVVSILTSIVPHLPIILVENDRVATVVTNISTSVVGPTFRAKVFPDNVTKPILDLLYQLCRVAQTNKFWKKEVFDAFNDPRFFSTPLALLKSSWLPILAQWTQSDKDRLPELLSRLSAPTTAGIMFGVGAASARQEADRKTQLTLRRITLLLLAAPEDSFTPNLPQIMEKLVELQTATPASSPSSATRADMLILLRSIILRSSSIHLAPLWPVINGELTSALSSLLPEAENKESYDNKGIVQACKLLDQLVVLEPDDFQLMEWLFITDTIDAVYKPSDAYPTSLTDEISEVLSQTSQTPTSRPLPSHPSNLQSKSEEEPKRTLFLDPLIEALEKEEGASIWDMARRELVERVVRPFLGQLAMVNFEATYAGGGPDWEGVWEGCVRDARGDD</sequence>
<keyword evidence="3" id="KW-0653">Protein transport</keyword>
<dbReference type="GO" id="GO:0015031">
    <property type="term" value="P:protein transport"/>
    <property type="evidence" value="ECO:0007669"/>
    <property type="project" value="UniProtKB-KW"/>
</dbReference>
<evidence type="ECO:0000256" key="4">
    <source>
        <dbReference type="ARBA" id="ARBA00023034"/>
    </source>
</evidence>
<dbReference type="InterPro" id="IPR016024">
    <property type="entry name" value="ARM-type_fold"/>
</dbReference>
<dbReference type="Pfam" id="PF04118">
    <property type="entry name" value="Dopey_N"/>
    <property type="match status" value="1"/>
</dbReference>
<feature type="compositionally biased region" description="Polar residues" evidence="7">
    <location>
        <begin position="1763"/>
        <end position="1785"/>
    </location>
</feature>
<dbReference type="GO" id="GO:0005829">
    <property type="term" value="C:cytosol"/>
    <property type="evidence" value="ECO:0007669"/>
    <property type="project" value="GOC"/>
</dbReference>
<dbReference type="InterPro" id="IPR056457">
    <property type="entry name" value="DOP1_C"/>
</dbReference>
<keyword evidence="5" id="KW-0472">Membrane</keyword>
<dbReference type="Pfam" id="PF24598">
    <property type="entry name" value="DOP1_C"/>
    <property type="match status" value="1"/>
</dbReference>
<dbReference type="OrthoDB" id="297643at2759"/>